<dbReference type="InterPro" id="IPR026057">
    <property type="entry name" value="TBL_C"/>
</dbReference>
<dbReference type="GO" id="GO:0005794">
    <property type="term" value="C:Golgi apparatus"/>
    <property type="evidence" value="ECO:0007669"/>
    <property type="project" value="TreeGrafter"/>
</dbReference>
<comment type="subcellular location">
    <subcellularLocation>
        <location evidence="1">Membrane</location>
        <topology evidence="1">Single-pass membrane protein</topology>
    </subcellularLocation>
</comment>
<dbReference type="PANTHER" id="PTHR32285:SF19">
    <property type="entry name" value="PROTEIN TRICHOME BIREFRINGENCE-LIKE 6"/>
    <property type="match status" value="1"/>
</dbReference>
<evidence type="ECO:0000313" key="11">
    <source>
        <dbReference type="Proteomes" id="UP001408789"/>
    </source>
</evidence>
<sequence length="496" mass="57244">MFIEKQRSFSIKRTKFFLFPLTLSFSIIFITIFSFWVFKSDPLIINQETHFHFTETESTSLSFAQKPSNPNSSPPLVVNLSQTHFVTPLNSSKPSNVSVNFSRLERKSGGNKRLNLDSNKIDVVNSTVRSVNVSDLKAISDKIWESEGGKVCDVTKGEWVHDEGYYPLYSTFTCPFIDEGFDCEGNGRLDKDYMKWRWKPQECDIPRFNATNMLELIRGKRLVFVGDSINRNQWESMLCLLTSVIKDPKRVFETHGRRITKEKGNYCFKFLDYKCTVEYYVSHFLVHEGKGRVGRKRRQTLRIDTVDRGSSRWKGADVLIFNTAHWWNHYKTKSGVNYYQEGDNVLPHLDAATAFKKSMMTWATWVDKYINPSKTEVVFRTSAPSHFKGGEWNAGGHCKEASRPLNRTATRSNRSEKSIIVEEVINQMKTRVKLLNITNLSDYRIDGHPSIYGRKVGGASKGEDCSHWCLPGVPDVWNQILYVHLQSLVRKNRHIQ</sequence>
<keyword evidence="3 7" id="KW-0812">Transmembrane</keyword>
<dbReference type="InterPro" id="IPR025846">
    <property type="entry name" value="TBL_N"/>
</dbReference>
<proteinExistence type="inferred from homology"/>
<protein>
    <recommendedName>
        <fullName evidence="12">Trichome birefringence-like N-terminal domain-containing protein</fullName>
    </recommendedName>
</protein>
<dbReference type="GO" id="GO:0016020">
    <property type="term" value="C:membrane"/>
    <property type="evidence" value="ECO:0007669"/>
    <property type="project" value="UniProtKB-SubCell"/>
</dbReference>
<keyword evidence="11" id="KW-1185">Reference proteome</keyword>
<dbReference type="InterPro" id="IPR029962">
    <property type="entry name" value="TBL"/>
</dbReference>
<reference evidence="10 11" key="1">
    <citation type="submission" date="2024-04" db="EMBL/GenBank/DDBJ databases">
        <title>The reference genome of an endangered Asteraceae, Deinandra increscens subsp. villosa, native to the Central Coast of California.</title>
        <authorList>
            <person name="Guilliams M."/>
            <person name="Hasenstab-Lehman K."/>
            <person name="Meyer R."/>
            <person name="Mcevoy S."/>
        </authorList>
    </citation>
    <scope>NUCLEOTIDE SEQUENCE [LARGE SCALE GENOMIC DNA]</scope>
    <source>
        <tissue evidence="10">Leaf</tissue>
    </source>
</reference>
<evidence type="ECO:0008006" key="12">
    <source>
        <dbReference type="Google" id="ProtNLM"/>
    </source>
</evidence>
<keyword evidence="4" id="KW-0735">Signal-anchor</keyword>
<evidence type="ECO:0000256" key="5">
    <source>
        <dbReference type="ARBA" id="ARBA00022989"/>
    </source>
</evidence>
<evidence type="ECO:0000256" key="7">
    <source>
        <dbReference type="SAM" id="Phobius"/>
    </source>
</evidence>
<name>A0AAP0D5F4_9ASTR</name>
<evidence type="ECO:0000256" key="3">
    <source>
        <dbReference type="ARBA" id="ARBA00022692"/>
    </source>
</evidence>
<organism evidence="10 11">
    <name type="scientific">Deinandra increscens subsp. villosa</name>
    <dbReference type="NCBI Taxonomy" id="3103831"/>
    <lineage>
        <taxon>Eukaryota</taxon>
        <taxon>Viridiplantae</taxon>
        <taxon>Streptophyta</taxon>
        <taxon>Embryophyta</taxon>
        <taxon>Tracheophyta</taxon>
        <taxon>Spermatophyta</taxon>
        <taxon>Magnoliopsida</taxon>
        <taxon>eudicotyledons</taxon>
        <taxon>Gunneridae</taxon>
        <taxon>Pentapetalae</taxon>
        <taxon>asterids</taxon>
        <taxon>campanulids</taxon>
        <taxon>Asterales</taxon>
        <taxon>Asteraceae</taxon>
        <taxon>Asteroideae</taxon>
        <taxon>Heliantheae alliance</taxon>
        <taxon>Madieae</taxon>
        <taxon>Madiinae</taxon>
        <taxon>Deinandra</taxon>
    </lineage>
</organism>
<evidence type="ECO:0000259" key="9">
    <source>
        <dbReference type="Pfam" id="PF14416"/>
    </source>
</evidence>
<feature type="domain" description="Trichome birefringence-like N-terminal" evidence="9">
    <location>
        <begin position="151"/>
        <end position="204"/>
    </location>
</feature>
<dbReference type="Pfam" id="PF14416">
    <property type="entry name" value="PMR5N"/>
    <property type="match status" value="1"/>
</dbReference>
<dbReference type="PANTHER" id="PTHR32285">
    <property type="entry name" value="PROTEIN TRICHOME BIREFRINGENCE-LIKE 9-RELATED"/>
    <property type="match status" value="1"/>
</dbReference>
<evidence type="ECO:0000256" key="2">
    <source>
        <dbReference type="ARBA" id="ARBA00007727"/>
    </source>
</evidence>
<dbReference type="Pfam" id="PF13839">
    <property type="entry name" value="PC-Esterase"/>
    <property type="match status" value="1"/>
</dbReference>
<evidence type="ECO:0000259" key="8">
    <source>
        <dbReference type="Pfam" id="PF13839"/>
    </source>
</evidence>
<dbReference type="AlphaFoldDB" id="A0AAP0D5F4"/>
<keyword evidence="6 7" id="KW-0472">Membrane</keyword>
<evidence type="ECO:0000256" key="1">
    <source>
        <dbReference type="ARBA" id="ARBA00004167"/>
    </source>
</evidence>
<comment type="similarity">
    <text evidence="2">Belongs to the PC-esterase family. TBL subfamily.</text>
</comment>
<keyword evidence="5 7" id="KW-1133">Transmembrane helix</keyword>
<evidence type="ECO:0000313" key="10">
    <source>
        <dbReference type="EMBL" id="KAK9068749.1"/>
    </source>
</evidence>
<feature type="transmembrane region" description="Helical" evidence="7">
    <location>
        <begin position="16"/>
        <end position="38"/>
    </location>
</feature>
<feature type="domain" description="Trichome birefringence-like C-terminal" evidence="8">
    <location>
        <begin position="205"/>
        <end position="482"/>
    </location>
</feature>
<dbReference type="GO" id="GO:0016413">
    <property type="term" value="F:O-acetyltransferase activity"/>
    <property type="evidence" value="ECO:0007669"/>
    <property type="project" value="InterPro"/>
</dbReference>
<dbReference type="EMBL" id="JBCNJP010000014">
    <property type="protein sequence ID" value="KAK9068749.1"/>
    <property type="molecule type" value="Genomic_DNA"/>
</dbReference>
<accession>A0AAP0D5F4</accession>
<comment type="caution">
    <text evidence="10">The sequence shown here is derived from an EMBL/GenBank/DDBJ whole genome shotgun (WGS) entry which is preliminary data.</text>
</comment>
<evidence type="ECO:0000256" key="4">
    <source>
        <dbReference type="ARBA" id="ARBA00022968"/>
    </source>
</evidence>
<gene>
    <name evidence="10" type="ORF">SSX86_012864</name>
</gene>
<evidence type="ECO:0000256" key="6">
    <source>
        <dbReference type="ARBA" id="ARBA00023136"/>
    </source>
</evidence>
<dbReference type="Proteomes" id="UP001408789">
    <property type="component" value="Unassembled WGS sequence"/>
</dbReference>